<gene>
    <name evidence="1" type="ORF">BJ986_002255</name>
</gene>
<comment type="caution">
    <text evidence="1">The sequence shown here is derived from an EMBL/GenBank/DDBJ whole genome shotgun (WGS) entry which is preliminary data.</text>
</comment>
<evidence type="ECO:0000313" key="1">
    <source>
        <dbReference type="EMBL" id="NYG07768.1"/>
    </source>
</evidence>
<dbReference type="EMBL" id="JACCAB010000001">
    <property type="protein sequence ID" value="NYG07768.1"/>
    <property type="molecule type" value="Genomic_DNA"/>
</dbReference>
<organism evidence="1 2">
    <name type="scientific">Pedococcus badiiscoriae</name>
    <dbReference type="NCBI Taxonomy" id="642776"/>
    <lineage>
        <taxon>Bacteria</taxon>
        <taxon>Bacillati</taxon>
        <taxon>Actinomycetota</taxon>
        <taxon>Actinomycetes</taxon>
        <taxon>Micrococcales</taxon>
        <taxon>Intrasporangiaceae</taxon>
        <taxon>Pedococcus</taxon>
    </lineage>
</organism>
<evidence type="ECO:0000313" key="2">
    <source>
        <dbReference type="Proteomes" id="UP000573599"/>
    </source>
</evidence>
<dbReference type="AlphaFoldDB" id="A0A852WFK7"/>
<protein>
    <submittedName>
        <fullName evidence="1">Uncharacterized protein</fullName>
    </submittedName>
</protein>
<keyword evidence="2" id="KW-1185">Reference proteome</keyword>
<reference evidence="1 2" key="1">
    <citation type="submission" date="2020-07" db="EMBL/GenBank/DDBJ databases">
        <title>Sequencing the genomes of 1000 actinobacteria strains.</title>
        <authorList>
            <person name="Klenk H.-P."/>
        </authorList>
    </citation>
    <scope>NUCLEOTIDE SEQUENCE [LARGE SCALE GENOMIC DNA]</scope>
    <source>
        <strain evidence="1 2">DSM 23987</strain>
    </source>
</reference>
<proteinExistence type="predicted"/>
<name>A0A852WFK7_9MICO</name>
<dbReference type="Proteomes" id="UP000573599">
    <property type="component" value="Unassembled WGS sequence"/>
</dbReference>
<accession>A0A852WFK7</accession>
<sequence>MPAFEALTVTMIGGQGAAEVDLPRFRDCRVIGDPHAKDEVENLSRGTVGADVSSHPRPPTCRDPVWVQTFIHDYECVTLLNGRKAMVVAGVTPNP</sequence>